<dbReference type="PRINTS" id="PR01366">
    <property type="entry name" value="ROYALJELLY"/>
</dbReference>
<proteinExistence type="inferred from homology"/>
<feature type="compositionally biased region" description="Low complexity" evidence="5">
    <location>
        <begin position="407"/>
        <end position="424"/>
    </location>
</feature>
<dbReference type="Pfam" id="PF03022">
    <property type="entry name" value="MRJP"/>
    <property type="match status" value="1"/>
</dbReference>
<evidence type="ECO:0000313" key="8">
    <source>
        <dbReference type="Proteomes" id="UP001642520"/>
    </source>
</evidence>
<evidence type="ECO:0000256" key="2">
    <source>
        <dbReference type="ARBA" id="ARBA00009127"/>
    </source>
</evidence>
<dbReference type="InterPro" id="IPR011042">
    <property type="entry name" value="6-blade_b-propeller_TolB-like"/>
</dbReference>
<evidence type="ECO:0000256" key="6">
    <source>
        <dbReference type="SAM" id="SignalP"/>
    </source>
</evidence>
<keyword evidence="8" id="KW-1185">Reference proteome</keyword>
<gene>
    <name evidence="7" type="ORF">XYLVIOL_LOCUS603</name>
</gene>
<organism evidence="7 8">
    <name type="scientific">Xylocopa violacea</name>
    <name type="common">Violet carpenter bee</name>
    <name type="synonym">Apis violacea</name>
    <dbReference type="NCBI Taxonomy" id="135666"/>
    <lineage>
        <taxon>Eukaryota</taxon>
        <taxon>Metazoa</taxon>
        <taxon>Ecdysozoa</taxon>
        <taxon>Arthropoda</taxon>
        <taxon>Hexapoda</taxon>
        <taxon>Insecta</taxon>
        <taxon>Pterygota</taxon>
        <taxon>Neoptera</taxon>
        <taxon>Endopterygota</taxon>
        <taxon>Hymenoptera</taxon>
        <taxon>Apocrita</taxon>
        <taxon>Aculeata</taxon>
        <taxon>Apoidea</taxon>
        <taxon>Anthophila</taxon>
        <taxon>Apidae</taxon>
        <taxon>Xylocopa</taxon>
        <taxon>Xylocopa</taxon>
    </lineage>
</organism>
<accession>A0ABP1N2F6</accession>
<dbReference type="Proteomes" id="UP001642520">
    <property type="component" value="Unassembled WGS sequence"/>
</dbReference>
<keyword evidence="3" id="KW-0964">Secreted</keyword>
<dbReference type="SUPFAM" id="SSF101898">
    <property type="entry name" value="NHL repeat"/>
    <property type="match status" value="1"/>
</dbReference>
<evidence type="ECO:0008006" key="9">
    <source>
        <dbReference type="Google" id="ProtNLM"/>
    </source>
</evidence>
<keyword evidence="4 6" id="KW-0732">Signal</keyword>
<dbReference type="PANTHER" id="PTHR10009:SF12">
    <property type="entry name" value="LD43175P"/>
    <property type="match status" value="1"/>
</dbReference>
<feature type="region of interest" description="Disordered" evidence="5">
    <location>
        <begin position="407"/>
        <end position="432"/>
    </location>
</feature>
<evidence type="ECO:0000256" key="1">
    <source>
        <dbReference type="ARBA" id="ARBA00004613"/>
    </source>
</evidence>
<evidence type="ECO:0000313" key="7">
    <source>
        <dbReference type="EMBL" id="CAL7933723.1"/>
    </source>
</evidence>
<dbReference type="InterPro" id="IPR017996">
    <property type="entry name" value="MRJP/yellow-related"/>
</dbReference>
<comment type="subcellular location">
    <subcellularLocation>
        <location evidence="1">Secreted</location>
    </subcellularLocation>
</comment>
<feature type="chain" id="PRO_5047083408" description="Bee-milk protein" evidence="6">
    <location>
        <begin position="25"/>
        <end position="457"/>
    </location>
</feature>
<dbReference type="Gene3D" id="2.120.10.30">
    <property type="entry name" value="TolB, C-terminal domain"/>
    <property type="match status" value="1"/>
</dbReference>
<protein>
    <recommendedName>
        <fullName evidence="9">Bee-milk protein</fullName>
    </recommendedName>
</protein>
<dbReference type="PANTHER" id="PTHR10009">
    <property type="entry name" value="PROTEIN YELLOW-RELATED"/>
    <property type="match status" value="1"/>
</dbReference>
<name>A0ABP1N2F6_XYLVO</name>
<dbReference type="EMBL" id="CAXAJV020001281">
    <property type="protein sequence ID" value="CAL7933723.1"/>
    <property type="molecule type" value="Genomic_DNA"/>
</dbReference>
<evidence type="ECO:0000256" key="3">
    <source>
        <dbReference type="ARBA" id="ARBA00022525"/>
    </source>
</evidence>
<feature type="signal peptide" evidence="6">
    <location>
        <begin position="1"/>
        <end position="24"/>
    </location>
</feature>
<evidence type="ECO:0000256" key="4">
    <source>
        <dbReference type="ARBA" id="ARBA00022729"/>
    </source>
</evidence>
<comment type="caution">
    <text evidence="7">The sequence shown here is derived from an EMBL/GenBank/DDBJ whole genome shotgun (WGS) entry which is preliminary data.</text>
</comment>
<sequence length="457" mass="51748">MQTGSILLHFGILLQCCVWKIVVSDDSLRVAFQWKQLEYEWPSNDTMLLFPGYKQEDNLPLGLEVTSTRIFITVPRWRRGVVASLNYFYINDTRESPTLIPYPSWEAHQYRAGSVPEIISTFRIRADSCERLWVLDTGFTDILDNPEQQAPPALLVYDLQSDQLLRKFVIPEDQKTPDSLFANIAVEDYSCEDTYAYLGDLGGPGLVVYSWKMEKSWLIKHHFFYPDPQGGEFNVSGISFQWTDGLFGMGLAPSSDGYSVMYFHPLSSSMEFSVSTKLLRDPERATSPENFSKFQALGSRGHNGQSSVSFFDSKTGVLFYALTNLNAIACWKPQDMFSIQQQGIIYTDNVTMVFPNDLKIDRNGNIWVLSDRLPTFMYSYLDPEDYNFRILTGSAQEAIKDNVCSMNPSASTSSPPTFSTEMSTAPPEMTKNSSNVNNSEFILVLTTVLALLARMFI</sequence>
<comment type="similarity">
    <text evidence="2">Belongs to the major royal jelly protein family.</text>
</comment>
<evidence type="ECO:0000256" key="5">
    <source>
        <dbReference type="SAM" id="MobiDB-lite"/>
    </source>
</evidence>
<reference evidence="7 8" key="1">
    <citation type="submission" date="2024-08" db="EMBL/GenBank/DDBJ databases">
        <authorList>
            <person name="Will J Nash"/>
            <person name="Angela Man"/>
            <person name="Seanna McTaggart"/>
            <person name="Kendall Baker"/>
            <person name="Tom Barker"/>
            <person name="Leah Catchpole"/>
            <person name="Alex Durrant"/>
            <person name="Karim Gharbi"/>
            <person name="Naomi Irish"/>
            <person name="Gemy Kaithakottil"/>
            <person name="Debby Ku"/>
            <person name="Aaliyah Providence"/>
            <person name="Felix Shaw"/>
            <person name="David Swarbreck"/>
            <person name="Chris Watkins"/>
            <person name="Ann M. McCartney"/>
            <person name="Giulio Formenti"/>
            <person name="Alice Mouton"/>
            <person name="Noel Vella"/>
            <person name="Bjorn M von Reumont"/>
            <person name="Adriana Vella"/>
            <person name="Wilfried Haerty"/>
        </authorList>
    </citation>
    <scope>NUCLEOTIDE SEQUENCE [LARGE SCALE GENOMIC DNA]</scope>
</reference>